<dbReference type="InterPro" id="IPR042163">
    <property type="entry name" value="PHF12"/>
</dbReference>
<dbReference type="HOGENOM" id="CLU_791280_0_0_1"/>
<dbReference type="Gramene" id="Al_scaffold_0005_184">
    <property type="protein sequence ID" value="Al_scaffold_0005_184"/>
    <property type="gene ID" value="Al_scaffold_0005_184"/>
</dbReference>
<dbReference type="STRING" id="81972.D7LQ67"/>
<name>D7LQ67_ARALL</name>
<dbReference type="eggNOG" id="ENOG502QTVY">
    <property type="taxonomic scope" value="Eukaryota"/>
</dbReference>
<dbReference type="EMBL" id="GL348717">
    <property type="protein sequence ID" value="EFH53091.1"/>
    <property type="molecule type" value="Genomic_DNA"/>
</dbReference>
<dbReference type="AlphaFoldDB" id="D7LQ67"/>
<feature type="domain" description="Increased DNA methylation 1 C-terminal" evidence="1">
    <location>
        <begin position="250"/>
        <end position="344"/>
    </location>
</feature>
<keyword evidence="3" id="KW-1185">Reference proteome</keyword>
<dbReference type="PANTHER" id="PTHR46309:SF1">
    <property type="entry name" value="PHD FINGER PROTEIN 12"/>
    <property type="match status" value="1"/>
</dbReference>
<dbReference type="InterPro" id="IPR056511">
    <property type="entry name" value="IDM1_C"/>
</dbReference>
<organism evidence="3">
    <name type="scientific">Arabidopsis lyrata subsp. lyrata</name>
    <name type="common">Lyre-leaved rock-cress</name>
    <dbReference type="NCBI Taxonomy" id="81972"/>
    <lineage>
        <taxon>Eukaryota</taxon>
        <taxon>Viridiplantae</taxon>
        <taxon>Streptophyta</taxon>
        <taxon>Embryophyta</taxon>
        <taxon>Tracheophyta</taxon>
        <taxon>Spermatophyta</taxon>
        <taxon>Magnoliopsida</taxon>
        <taxon>eudicotyledons</taxon>
        <taxon>Gunneridae</taxon>
        <taxon>Pentapetalae</taxon>
        <taxon>rosids</taxon>
        <taxon>malvids</taxon>
        <taxon>Brassicales</taxon>
        <taxon>Brassicaceae</taxon>
        <taxon>Camelineae</taxon>
        <taxon>Arabidopsis</taxon>
    </lineage>
</organism>
<dbReference type="PANTHER" id="PTHR46309">
    <property type="entry name" value="PHD FINGER PROTEIN 12"/>
    <property type="match status" value="1"/>
</dbReference>
<gene>
    <name evidence="2" type="ORF">ARALYDRAFT_664149</name>
</gene>
<sequence>MGDEIVFFDFIAINVERNTLIQQPVQRFMIDTSVARNEIDANVYSRVFEILNGKIWMGYDKNLSDLKNLFNANFHACPIAKYEIDTTKWFAENFDGRIDNMSLEGVSDYFKLDVEKYEKQSSYKVVRDCHLHIQVIKMFPHGDWHCPNCTCKFCRAVVEDVSQTVGAKCLFEGVKKYVGVKHELEARFSWSLVHRECTDSDFILRWTPSYCGKQFQAGHSSLTVMDECFLPIIDRRSGGKYCTKCPLQLFHGNRLAEMQFIGTRHVYRHQGMCRRLFSVVESMSFDVKTLQNLKVELLVIPATADLSHVWISKFGFKYVEDSLKKELRSMNLLAFPGIDVLQKELLAPRHAKSAADTGKEDIKLKKKRMSTPFLYTNGYFVIYCIK</sequence>
<evidence type="ECO:0000259" key="1">
    <source>
        <dbReference type="Pfam" id="PF23209"/>
    </source>
</evidence>
<proteinExistence type="predicted"/>
<feature type="non-terminal residue" evidence="2">
    <location>
        <position position="386"/>
    </location>
</feature>
<evidence type="ECO:0000313" key="3">
    <source>
        <dbReference type="Proteomes" id="UP000008694"/>
    </source>
</evidence>
<dbReference type="Pfam" id="PF23209">
    <property type="entry name" value="IDM1_C"/>
    <property type="match status" value="1"/>
</dbReference>
<dbReference type="GO" id="GO:0005634">
    <property type="term" value="C:nucleus"/>
    <property type="evidence" value="ECO:0007669"/>
    <property type="project" value="TreeGrafter"/>
</dbReference>
<evidence type="ECO:0000313" key="2">
    <source>
        <dbReference type="EMBL" id="EFH53091.1"/>
    </source>
</evidence>
<accession>D7LQ67</accession>
<reference evidence="3" key="1">
    <citation type="journal article" date="2011" name="Nat. Genet.">
        <title>The Arabidopsis lyrata genome sequence and the basis of rapid genome size change.</title>
        <authorList>
            <person name="Hu T.T."/>
            <person name="Pattyn P."/>
            <person name="Bakker E.G."/>
            <person name="Cao J."/>
            <person name="Cheng J.-F."/>
            <person name="Clark R.M."/>
            <person name="Fahlgren N."/>
            <person name="Fawcett J.A."/>
            <person name="Grimwood J."/>
            <person name="Gundlach H."/>
            <person name="Haberer G."/>
            <person name="Hollister J.D."/>
            <person name="Ossowski S."/>
            <person name="Ottilar R.P."/>
            <person name="Salamov A.A."/>
            <person name="Schneeberger K."/>
            <person name="Spannagl M."/>
            <person name="Wang X."/>
            <person name="Yang L."/>
            <person name="Nasrallah M.E."/>
            <person name="Bergelson J."/>
            <person name="Carrington J.C."/>
            <person name="Gaut B.S."/>
            <person name="Schmutz J."/>
            <person name="Mayer K.F.X."/>
            <person name="Van de Peer Y."/>
            <person name="Grigoriev I.V."/>
            <person name="Nordborg M."/>
            <person name="Weigel D."/>
            <person name="Guo Y.-L."/>
        </authorList>
    </citation>
    <scope>NUCLEOTIDE SEQUENCE [LARGE SCALE GENOMIC DNA]</scope>
    <source>
        <strain evidence="3">cv. MN47</strain>
    </source>
</reference>
<dbReference type="GO" id="GO:0006357">
    <property type="term" value="P:regulation of transcription by RNA polymerase II"/>
    <property type="evidence" value="ECO:0007669"/>
    <property type="project" value="TreeGrafter"/>
</dbReference>
<protein>
    <submittedName>
        <fullName evidence="2">Predicted protein</fullName>
    </submittedName>
</protein>
<dbReference type="Proteomes" id="UP000008694">
    <property type="component" value="Unassembled WGS sequence"/>
</dbReference>
<dbReference type="GO" id="GO:0003714">
    <property type="term" value="F:transcription corepressor activity"/>
    <property type="evidence" value="ECO:0007669"/>
    <property type="project" value="InterPro"/>
</dbReference>